<sequence length="78" mass="8504">MMHRLVFALMTAGLVAGCTNTGHRAPGAAASADMTARERAQAELNQMYYAEMPRTATGCPPRASVMYRGSRYCVGRYQ</sequence>
<gene>
    <name evidence="1" type="ORF">M8744_14860</name>
</gene>
<proteinExistence type="predicted"/>
<comment type="caution">
    <text evidence="1">The sequence shown here is derived from an EMBL/GenBank/DDBJ whole genome shotgun (WGS) entry which is preliminary data.</text>
</comment>
<protein>
    <submittedName>
        <fullName evidence="1">Uncharacterized protein</fullName>
    </submittedName>
</protein>
<evidence type="ECO:0000313" key="2">
    <source>
        <dbReference type="Proteomes" id="UP001203036"/>
    </source>
</evidence>
<dbReference type="Proteomes" id="UP001203036">
    <property type="component" value="Unassembled WGS sequence"/>
</dbReference>
<reference evidence="1" key="1">
    <citation type="submission" date="2022-06" db="EMBL/GenBank/DDBJ databases">
        <title>Lutimaribacter sp. EGI FJ00013, a novel bacterium isolated from a salt lake sediment enrichment.</title>
        <authorList>
            <person name="Gao L."/>
            <person name="Fang B.-Z."/>
            <person name="Li W.-J."/>
        </authorList>
    </citation>
    <scope>NUCLEOTIDE SEQUENCE</scope>
    <source>
        <strain evidence="1">EGI FJ00013</strain>
    </source>
</reference>
<evidence type="ECO:0000313" key="1">
    <source>
        <dbReference type="EMBL" id="MCM2563435.1"/>
    </source>
</evidence>
<name>A0ACC6A036_9RHOB</name>
<accession>A0ACC6A036</accession>
<dbReference type="EMBL" id="JAMQGO010000012">
    <property type="protein sequence ID" value="MCM2563435.1"/>
    <property type="molecule type" value="Genomic_DNA"/>
</dbReference>
<organism evidence="1 2">
    <name type="scientific">Lutimaribacter degradans</name>
    <dbReference type="NCBI Taxonomy" id="2945989"/>
    <lineage>
        <taxon>Bacteria</taxon>
        <taxon>Pseudomonadati</taxon>
        <taxon>Pseudomonadota</taxon>
        <taxon>Alphaproteobacteria</taxon>
        <taxon>Rhodobacterales</taxon>
        <taxon>Roseobacteraceae</taxon>
        <taxon>Lutimaribacter</taxon>
    </lineage>
</organism>
<keyword evidence="2" id="KW-1185">Reference proteome</keyword>